<comment type="caution">
    <text evidence="8">The sequence shown here is derived from an EMBL/GenBank/DDBJ whole genome shotgun (WGS) entry which is preliminary data.</text>
</comment>
<proteinExistence type="predicted"/>
<dbReference type="GO" id="GO:1990450">
    <property type="term" value="F:linear polyubiquitin binding"/>
    <property type="evidence" value="ECO:0007669"/>
    <property type="project" value="TreeGrafter"/>
</dbReference>
<keyword evidence="4" id="KW-0863">Zinc-finger</keyword>
<evidence type="ECO:0000256" key="3">
    <source>
        <dbReference type="ARBA" id="ARBA00022737"/>
    </source>
</evidence>
<accession>A0A1Y3BEZ8</accession>
<evidence type="ECO:0000256" key="1">
    <source>
        <dbReference type="ARBA" id="ARBA00022679"/>
    </source>
</evidence>
<evidence type="ECO:0000256" key="4">
    <source>
        <dbReference type="ARBA" id="ARBA00022771"/>
    </source>
</evidence>
<dbReference type="InterPro" id="IPR044066">
    <property type="entry name" value="TRIAD_supradom"/>
</dbReference>
<dbReference type="PROSITE" id="PS51873">
    <property type="entry name" value="TRIAD"/>
    <property type="match status" value="1"/>
</dbReference>
<dbReference type="InterPro" id="IPR041031">
    <property type="entry name" value="RNF31_C"/>
</dbReference>
<dbReference type="GO" id="GO:0097039">
    <property type="term" value="P:protein linear polyubiquitination"/>
    <property type="evidence" value="ECO:0007669"/>
    <property type="project" value="TreeGrafter"/>
</dbReference>
<dbReference type="PANTHER" id="PTHR16004:SF2">
    <property type="entry name" value="E3 UBIQUITIN-PROTEIN LIGASE LUBEL"/>
    <property type="match status" value="1"/>
</dbReference>
<keyword evidence="5" id="KW-0833">Ubl conjugation pathway</keyword>
<evidence type="ECO:0000313" key="9">
    <source>
        <dbReference type="Proteomes" id="UP000194236"/>
    </source>
</evidence>
<evidence type="ECO:0000259" key="7">
    <source>
        <dbReference type="PROSITE" id="PS51873"/>
    </source>
</evidence>
<keyword evidence="1" id="KW-0808">Transferase</keyword>
<evidence type="ECO:0000256" key="2">
    <source>
        <dbReference type="ARBA" id="ARBA00022723"/>
    </source>
</evidence>
<dbReference type="CDD" id="cd20351">
    <property type="entry name" value="Rcat_RBR_HOIP"/>
    <property type="match status" value="1"/>
</dbReference>
<name>A0A1Y3BEZ8_EURMA</name>
<gene>
    <name evidence="8" type="ORF">BLA29_005923</name>
</gene>
<dbReference type="GO" id="GO:0008270">
    <property type="term" value="F:zinc ion binding"/>
    <property type="evidence" value="ECO:0007669"/>
    <property type="project" value="UniProtKB-KW"/>
</dbReference>
<keyword evidence="6" id="KW-0862">Zinc</keyword>
<dbReference type="InterPro" id="IPR047542">
    <property type="entry name" value="Rcat_RBR_RNF31-like"/>
</dbReference>
<dbReference type="EMBL" id="MUJZ01022930">
    <property type="protein sequence ID" value="OTF79479.1"/>
    <property type="molecule type" value="Genomic_DNA"/>
</dbReference>
<feature type="domain" description="RING-type" evidence="7">
    <location>
        <begin position="1"/>
        <end position="129"/>
    </location>
</feature>
<evidence type="ECO:0000256" key="6">
    <source>
        <dbReference type="ARBA" id="ARBA00022833"/>
    </source>
</evidence>
<dbReference type="Pfam" id="PF18091">
    <property type="entry name" value="E3_UbLigase_RBR"/>
    <property type="match status" value="1"/>
</dbReference>
<keyword evidence="9" id="KW-1185">Reference proteome</keyword>
<protein>
    <submittedName>
        <fullName evidence="8">IBR domain containing protein</fullName>
    </submittedName>
</protein>
<feature type="non-terminal residue" evidence="8">
    <location>
        <position position="1"/>
    </location>
</feature>
<keyword evidence="3" id="KW-0677">Repeat</keyword>
<organism evidence="8 9">
    <name type="scientific">Euroglyphus maynei</name>
    <name type="common">Mayne's house dust mite</name>
    <dbReference type="NCBI Taxonomy" id="6958"/>
    <lineage>
        <taxon>Eukaryota</taxon>
        <taxon>Metazoa</taxon>
        <taxon>Ecdysozoa</taxon>
        <taxon>Arthropoda</taxon>
        <taxon>Chelicerata</taxon>
        <taxon>Arachnida</taxon>
        <taxon>Acari</taxon>
        <taxon>Acariformes</taxon>
        <taxon>Sarcoptiformes</taxon>
        <taxon>Astigmata</taxon>
        <taxon>Psoroptidia</taxon>
        <taxon>Analgoidea</taxon>
        <taxon>Pyroglyphidae</taxon>
        <taxon>Pyroglyphinae</taxon>
        <taxon>Euroglyphus</taxon>
    </lineage>
</organism>
<dbReference type="GO" id="GO:0071797">
    <property type="term" value="C:LUBAC complex"/>
    <property type="evidence" value="ECO:0007669"/>
    <property type="project" value="InterPro"/>
</dbReference>
<sequence length="201" mass="23540">CSSGFIVPNPKALTVICPDCRHAFCRTCKKQWKSQHLNLSCEEFARWEKEHDLDYAEQLLNKHLEEFGIECPNCHFRYQLAKGGCMHFRCTQCSYDFCGGCYRPFKLGSRCFRAKLCERLGLHAHHPRNCLFYLRDKDIGDLRKLLDQNNIEYKTNVNQSDNKLTLSRCQVMEQKEVDFVMKDKPCNRFVEVAGLCKQITL</sequence>
<dbReference type="Proteomes" id="UP000194236">
    <property type="component" value="Unassembled WGS sequence"/>
</dbReference>
<dbReference type="Pfam" id="PF22191">
    <property type="entry name" value="IBR_1"/>
    <property type="match status" value="1"/>
</dbReference>
<dbReference type="GO" id="GO:0036435">
    <property type="term" value="F:K48-linked polyubiquitin modification-dependent protein binding"/>
    <property type="evidence" value="ECO:0007669"/>
    <property type="project" value="TreeGrafter"/>
</dbReference>
<keyword evidence="2" id="KW-0479">Metal-binding</keyword>
<dbReference type="GO" id="GO:0070530">
    <property type="term" value="F:K63-linked polyubiquitin modification-dependent protein binding"/>
    <property type="evidence" value="ECO:0007669"/>
    <property type="project" value="TreeGrafter"/>
</dbReference>
<evidence type="ECO:0000313" key="8">
    <source>
        <dbReference type="EMBL" id="OTF79479.1"/>
    </source>
</evidence>
<dbReference type="InterPro" id="IPR026254">
    <property type="entry name" value="RNF31-like"/>
</dbReference>
<dbReference type="OrthoDB" id="9978677at2759"/>
<dbReference type="SUPFAM" id="SSF57850">
    <property type="entry name" value="RING/U-box"/>
    <property type="match status" value="2"/>
</dbReference>
<dbReference type="GO" id="GO:0061630">
    <property type="term" value="F:ubiquitin protein ligase activity"/>
    <property type="evidence" value="ECO:0007669"/>
    <property type="project" value="TreeGrafter"/>
</dbReference>
<dbReference type="Gene3D" id="1.20.120.1750">
    <property type="match status" value="1"/>
</dbReference>
<evidence type="ECO:0000256" key="5">
    <source>
        <dbReference type="ARBA" id="ARBA00022786"/>
    </source>
</evidence>
<dbReference type="AlphaFoldDB" id="A0A1Y3BEZ8"/>
<reference evidence="8 9" key="1">
    <citation type="submission" date="2017-03" db="EMBL/GenBank/DDBJ databases">
        <title>Genome Survey of Euroglyphus maynei.</title>
        <authorList>
            <person name="Arlian L.G."/>
            <person name="Morgan M.S."/>
            <person name="Rider S.D."/>
        </authorList>
    </citation>
    <scope>NUCLEOTIDE SEQUENCE [LARGE SCALE GENOMIC DNA]</scope>
    <source>
        <strain evidence="8">Arlian Lab</strain>
        <tissue evidence="8">Whole body</tissue>
    </source>
</reference>
<dbReference type="PANTHER" id="PTHR16004">
    <property type="entry name" value="RING FINGER PROTEIN 31-RELATED"/>
    <property type="match status" value="1"/>
</dbReference>